<feature type="transmembrane region" description="Helical" evidence="1">
    <location>
        <begin position="30"/>
        <end position="50"/>
    </location>
</feature>
<sequence length="203" mass="20464">MSITILASVALAVGLLTAGILSPRHAGRRLFAALLVALAPLPALADAAGVNTAVDLSALASGVIAALGAAALWVGRAVTSALIGYLAQKTKLELDDHTRAYLDQALERAVQYAQSSAERLVGRAASEIDVHNAVVAHAVNYAVDRVPGALAHFGLTPEALTGMVEARIQASAPTLFGSVSLRNGSVAFQDGPAPLSAGAQAGG</sequence>
<organism evidence="2 3">
    <name type="scientific">Azospirillum cavernae</name>
    <dbReference type="NCBI Taxonomy" id="2320860"/>
    <lineage>
        <taxon>Bacteria</taxon>
        <taxon>Pseudomonadati</taxon>
        <taxon>Pseudomonadota</taxon>
        <taxon>Alphaproteobacteria</taxon>
        <taxon>Rhodospirillales</taxon>
        <taxon>Azospirillaceae</taxon>
        <taxon>Azospirillum</taxon>
    </lineage>
</organism>
<keyword evidence="1" id="KW-1133">Transmembrane helix</keyword>
<protein>
    <submittedName>
        <fullName evidence="2">Uncharacterized protein</fullName>
    </submittedName>
</protein>
<feature type="transmembrane region" description="Helical" evidence="1">
    <location>
        <begin position="56"/>
        <end position="75"/>
    </location>
</feature>
<comment type="caution">
    <text evidence="2">The sequence shown here is derived from an EMBL/GenBank/DDBJ whole genome shotgun (WGS) entry which is preliminary data.</text>
</comment>
<gene>
    <name evidence="2" type="ORF">D3877_10295</name>
</gene>
<dbReference type="Proteomes" id="UP000283458">
    <property type="component" value="Unassembled WGS sequence"/>
</dbReference>
<keyword evidence="1" id="KW-0472">Membrane</keyword>
<feature type="transmembrane region" description="Helical" evidence="1">
    <location>
        <begin position="6"/>
        <end position="23"/>
    </location>
</feature>
<dbReference type="EMBL" id="QYUL01000001">
    <property type="protein sequence ID" value="RJF84859.1"/>
    <property type="molecule type" value="Genomic_DNA"/>
</dbReference>
<keyword evidence="1" id="KW-0812">Transmembrane</keyword>
<evidence type="ECO:0000313" key="3">
    <source>
        <dbReference type="Proteomes" id="UP000283458"/>
    </source>
</evidence>
<dbReference type="AlphaFoldDB" id="A0A418W4D1"/>
<proteinExistence type="predicted"/>
<reference evidence="2 3" key="1">
    <citation type="submission" date="2018-09" db="EMBL/GenBank/DDBJ databases">
        <authorList>
            <person name="Zhu H."/>
        </authorList>
    </citation>
    <scope>NUCLEOTIDE SEQUENCE [LARGE SCALE GENOMIC DNA]</scope>
    <source>
        <strain evidence="2 3">K2W22B-5</strain>
    </source>
</reference>
<name>A0A418W4D1_9PROT</name>
<accession>A0A418W4D1</accession>
<keyword evidence="3" id="KW-1185">Reference proteome</keyword>
<evidence type="ECO:0000256" key="1">
    <source>
        <dbReference type="SAM" id="Phobius"/>
    </source>
</evidence>
<evidence type="ECO:0000313" key="2">
    <source>
        <dbReference type="EMBL" id="RJF84859.1"/>
    </source>
</evidence>